<proteinExistence type="inferred from homology"/>
<name>A0AAP0WPT7_LIQFO</name>
<evidence type="ECO:0000256" key="3">
    <source>
        <dbReference type="ARBA" id="ARBA00023315"/>
    </source>
</evidence>
<evidence type="ECO:0000313" key="7">
    <source>
        <dbReference type="EMBL" id="KAK9274856.1"/>
    </source>
</evidence>
<dbReference type="SUPFAM" id="SSF110857">
    <property type="entry name" value="Gamma-glutamyl cyclotransferase-like"/>
    <property type="match status" value="1"/>
</dbReference>
<keyword evidence="3" id="KW-0808">Transferase</keyword>
<comment type="similarity">
    <text evidence="2 5">Belongs to the gamma-glutamylcyclotransferase family.</text>
</comment>
<dbReference type="Gene3D" id="3.10.490.10">
    <property type="entry name" value="Gamma-glutamyl cyclotransferase-like"/>
    <property type="match status" value="1"/>
</dbReference>
<protein>
    <recommendedName>
        <fullName evidence="5">Gamma-glutamylcyclotransferase family protein</fullName>
    </recommendedName>
</protein>
<dbReference type="InterPro" id="IPR039126">
    <property type="entry name" value="GGACT"/>
</dbReference>
<evidence type="ECO:0000256" key="1">
    <source>
        <dbReference type="ARBA" id="ARBA00002782"/>
    </source>
</evidence>
<evidence type="ECO:0000256" key="2">
    <source>
        <dbReference type="ARBA" id="ARBA00008861"/>
    </source>
</evidence>
<organism evidence="7 8">
    <name type="scientific">Liquidambar formosana</name>
    <name type="common">Formosan gum</name>
    <dbReference type="NCBI Taxonomy" id="63359"/>
    <lineage>
        <taxon>Eukaryota</taxon>
        <taxon>Viridiplantae</taxon>
        <taxon>Streptophyta</taxon>
        <taxon>Embryophyta</taxon>
        <taxon>Tracheophyta</taxon>
        <taxon>Spermatophyta</taxon>
        <taxon>Magnoliopsida</taxon>
        <taxon>eudicotyledons</taxon>
        <taxon>Gunneridae</taxon>
        <taxon>Pentapetalae</taxon>
        <taxon>Saxifragales</taxon>
        <taxon>Altingiaceae</taxon>
        <taxon>Liquidambar</taxon>
    </lineage>
</organism>
<keyword evidence="3" id="KW-0012">Acyltransferase</keyword>
<dbReference type="PANTHER" id="PTHR12510">
    <property type="entry name" value="TROPONIN C-AKIN-1 PROTEIN"/>
    <property type="match status" value="1"/>
</dbReference>
<dbReference type="InterPro" id="IPR036568">
    <property type="entry name" value="GGCT-like_sf"/>
</dbReference>
<dbReference type="InterPro" id="IPR013024">
    <property type="entry name" value="GGCT-like"/>
</dbReference>
<dbReference type="EMBL" id="JBBPBK010000011">
    <property type="protein sequence ID" value="KAK9274856.1"/>
    <property type="molecule type" value="Genomic_DNA"/>
</dbReference>
<dbReference type="GO" id="GO:0005829">
    <property type="term" value="C:cytosol"/>
    <property type="evidence" value="ECO:0007669"/>
    <property type="project" value="TreeGrafter"/>
</dbReference>
<dbReference type="CDD" id="cd06661">
    <property type="entry name" value="GGCT_like"/>
    <property type="match status" value="1"/>
</dbReference>
<dbReference type="InterPro" id="IPR009288">
    <property type="entry name" value="AIG2-like_dom"/>
</dbReference>
<evidence type="ECO:0000259" key="6">
    <source>
        <dbReference type="Pfam" id="PF06094"/>
    </source>
</evidence>
<evidence type="ECO:0000256" key="4">
    <source>
        <dbReference type="PIRSR" id="PIRSR639126-1"/>
    </source>
</evidence>
<dbReference type="GO" id="GO:0061929">
    <property type="term" value="F:gamma-glutamylaminecyclotransferase activity"/>
    <property type="evidence" value="ECO:0007669"/>
    <property type="project" value="InterPro"/>
</dbReference>
<dbReference type="FunFam" id="3.10.490.10:FF:000009">
    <property type="entry name" value="Putative gamma-glutamylcyclotransferase"/>
    <property type="match status" value="1"/>
</dbReference>
<dbReference type="Pfam" id="PF06094">
    <property type="entry name" value="GGACT"/>
    <property type="match status" value="1"/>
</dbReference>
<comment type="function">
    <text evidence="1">Putative gamma-glutamylcyclotransferase.</text>
</comment>
<gene>
    <name evidence="7" type="ORF">L1049_022110</name>
</gene>
<evidence type="ECO:0000313" key="8">
    <source>
        <dbReference type="Proteomes" id="UP001415857"/>
    </source>
</evidence>
<comment type="caution">
    <text evidence="7">The sequence shown here is derived from an EMBL/GenBank/DDBJ whole genome shotgun (WGS) entry which is preliminary data.</text>
</comment>
<dbReference type="PANTHER" id="PTHR12510:SF15">
    <property type="entry name" value="GAMMA-GLUTAMYLCYCLOTRANSFERASE FAMILY PROTEIN"/>
    <property type="match status" value="1"/>
</dbReference>
<dbReference type="AlphaFoldDB" id="A0AAP0WPT7"/>
<sequence length="190" mass="20962">MAMPATDSVESPTTNGNNRSLIFTYGTLKRDFPNHYLLQDLIGKNDAVYLGTFITIDEFPLVIGPHGIPYLLNLPGSGHRVSGELYAVSARGLVRVDELEGTSVGHYERLPILVRAESVGEGCGDGAVVNAEAYYAHRSYAEEMWRKKGEKGLNAYAAEVAKEYVKRENRPKDRSFVDDIRLFLSSSSSS</sequence>
<dbReference type="Proteomes" id="UP001415857">
    <property type="component" value="Unassembled WGS sequence"/>
</dbReference>
<reference evidence="7 8" key="1">
    <citation type="journal article" date="2024" name="Plant J.">
        <title>Genome sequences and population genomics reveal climatic adaptation and genomic divergence between two closely related sweetgum species.</title>
        <authorList>
            <person name="Xu W.Q."/>
            <person name="Ren C.Q."/>
            <person name="Zhang X.Y."/>
            <person name="Comes H.P."/>
            <person name="Liu X.H."/>
            <person name="Li Y.G."/>
            <person name="Kettle C.J."/>
            <person name="Jalonen R."/>
            <person name="Gaisberger H."/>
            <person name="Ma Y.Z."/>
            <person name="Qiu Y.X."/>
        </authorList>
    </citation>
    <scope>NUCLEOTIDE SEQUENCE [LARGE SCALE GENOMIC DNA]</scope>
    <source>
        <strain evidence="7">Hangzhou</strain>
    </source>
</reference>
<dbReference type="GO" id="GO:0016746">
    <property type="term" value="F:acyltransferase activity"/>
    <property type="evidence" value="ECO:0007669"/>
    <property type="project" value="UniProtKB-KW"/>
</dbReference>
<feature type="domain" description="Gamma-glutamylcyclotransferase AIG2-like" evidence="6">
    <location>
        <begin position="22"/>
        <end position="145"/>
    </location>
</feature>
<keyword evidence="8" id="KW-1185">Reference proteome</keyword>
<evidence type="ECO:0000256" key="5">
    <source>
        <dbReference type="RuleBase" id="RU367036"/>
    </source>
</evidence>
<feature type="active site" description="Proton acceptor" evidence="4">
    <location>
        <position position="100"/>
    </location>
</feature>
<accession>A0AAP0WPT7</accession>